<name>A0AAV0XZF0_9HEMI</name>
<gene>
    <name evidence="3" type="ORF">MEUPH1_LOCUS26909</name>
</gene>
<sequence>MDDNKVEVLFGNGAYYEGFVTGVMENEVLVSFPDEIKIEGDNELQPTIDRKEGYVLFEIVGTVESIFIAKVLIKHLKDFEKNRKEKQMEMEMQRRYNRNLNADSENTNNGQSSSMRRKSNIYSIHLPQTGTKKRVNEHFLKKN</sequence>
<evidence type="ECO:0000259" key="2">
    <source>
        <dbReference type="Pfam" id="PF18336"/>
    </source>
</evidence>
<dbReference type="InterPro" id="IPR041560">
    <property type="entry name" value="Tudor_FRM1"/>
</dbReference>
<keyword evidence="4" id="KW-1185">Reference proteome</keyword>
<evidence type="ECO:0000256" key="1">
    <source>
        <dbReference type="SAM" id="MobiDB-lite"/>
    </source>
</evidence>
<feature type="region of interest" description="Disordered" evidence="1">
    <location>
        <begin position="86"/>
        <end position="121"/>
    </location>
</feature>
<dbReference type="Proteomes" id="UP001160148">
    <property type="component" value="Unassembled WGS sequence"/>
</dbReference>
<evidence type="ECO:0000313" key="4">
    <source>
        <dbReference type="Proteomes" id="UP001160148"/>
    </source>
</evidence>
<comment type="caution">
    <text evidence="3">The sequence shown here is derived from an EMBL/GenBank/DDBJ whole genome shotgun (WGS) entry which is preliminary data.</text>
</comment>
<reference evidence="3 4" key="1">
    <citation type="submission" date="2023-01" db="EMBL/GenBank/DDBJ databases">
        <authorList>
            <person name="Whitehead M."/>
        </authorList>
    </citation>
    <scope>NUCLEOTIDE SEQUENCE [LARGE SCALE GENOMIC DNA]</scope>
</reference>
<feature type="compositionally biased region" description="Polar residues" evidence="1">
    <location>
        <begin position="98"/>
        <end position="121"/>
    </location>
</feature>
<accession>A0AAV0XZF0</accession>
<organism evidence="3 4">
    <name type="scientific">Macrosiphum euphorbiae</name>
    <name type="common">potato aphid</name>
    <dbReference type="NCBI Taxonomy" id="13131"/>
    <lineage>
        <taxon>Eukaryota</taxon>
        <taxon>Metazoa</taxon>
        <taxon>Ecdysozoa</taxon>
        <taxon>Arthropoda</taxon>
        <taxon>Hexapoda</taxon>
        <taxon>Insecta</taxon>
        <taxon>Pterygota</taxon>
        <taxon>Neoptera</taxon>
        <taxon>Paraneoptera</taxon>
        <taxon>Hemiptera</taxon>
        <taxon>Sternorrhyncha</taxon>
        <taxon>Aphidomorpha</taxon>
        <taxon>Aphidoidea</taxon>
        <taxon>Aphididae</taxon>
        <taxon>Macrosiphini</taxon>
        <taxon>Macrosiphum</taxon>
    </lineage>
</organism>
<dbReference type="Pfam" id="PF18336">
    <property type="entry name" value="Tudor_FRX1"/>
    <property type="match status" value="1"/>
</dbReference>
<evidence type="ECO:0000313" key="3">
    <source>
        <dbReference type="EMBL" id="CAI6373117.1"/>
    </source>
</evidence>
<feature type="domain" description="Agenet-like" evidence="2">
    <location>
        <begin position="6"/>
        <end position="39"/>
    </location>
</feature>
<protein>
    <recommendedName>
        <fullName evidence="2">Agenet-like domain-containing protein</fullName>
    </recommendedName>
</protein>
<dbReference type="Gene3D" id="2.30.30.140">
    <property type="match status" value="1"/>
</dbReference>
<dbReference type="AlphaFoldDB" id="A0AAV0XZF0"/>
<dbReference type="EMBL" id="CARXXK010001085">
    <property type="protein sequence ID" value="CAI6373117.1"/>
    <property type="molecule type" value="Genomic_DNA"/>
</dbReference>
<proteinExistence type="predicted"/>